<dbReference type="GO" id="GO:0046856">
    <property type="term" value="P:phosphatidylinositol dephosphorylation"/>
    <property type="evidence" value="ECO:0007669"/>
    <property type="project" value="InterPro"/>
</dbReference>
<dbReference type="Proteomes" id="UP000054217">
    <property type="component" value="Unassembled WGS sequence"/>
</dbReference>
<reference evidence="6 7" key="1">
    <citation type="submission" date="2014-04" db="EMBL/GenBank/DDBJ databases">
        <authorList>
            <consortium name="DOE Joint Genome Institute"/>
            <person name="Kuo A."/>
            <person name="Kohler A."/>
            <person name="Costa M.D."/>
            <person name="Nagy L.G."/>
            <person name="Floudas D."/>
            <person name="Copeland A."/>
            <person name="Barry K.W."/>
            <person name="Cichocki N."/>
            <person name="Veneault-Fourrey C."/>
            <person name="LaButti K."/>
            <person name="Lindquist E.A."/>
            <person name="Lipzen A."/>
            <person name="Lundell T."/>
            <person name="Morin E."/>
            <person name="Murat C."/>
            <person name="Sun H."/>
            <person name="Tunlid A."/>
            <person name="Henrissat B."/>
            <person name="Grigoriev I.V."/>
            <person name="Hibbett D.S."/>
            <person name="Martin F."/>
            <person name="Nordberg H.P."/>
            <person name="Cantor M.N."/>
            <person name="Hua S.X."/>
        </authorList>
    </citation>
    <scope>NUCLEOTIDE SEQUENCE [LARGE SCALE GENOMIC DNA]</scope>
    <source>
        <strain evidence="6 7">Marx 270</strain>
    </source>
</reference>
<dbReference type="InterPro" id="IPR048869">
    <property type="entry name" value="OCRL-1_2_ASH"/>
</dbReference>
<dbReference type="Gene3D" id="1.10.555.10">
    <property type="entry name" value="Rho GTPase activation protein"/>
    <property type="match status" value="1"/>
</dbReference>
<dbReference type="SUPFAM" id="SSF56219">
    <property type="entry name" value="DNase I-like"/>
    <property type="match status" value="1"/>
</dbReference>
<dbReference type="InParanoid" id="A0A0C3PC81"/>
<name>A0A0C3PC81_PISTI</name>
<dbReference type="Pfam" id="PF00620">
    <property type="entry name" value="RhoGAP"/>
    <property type="match status" value="1"/>
</dbReference>
<dbReference type="EMBL" id="KN831950">
    <property type="protein sequence ID" value="KIO11330.1"/>
    <property type="molecule type" value="Genomic_DNA"/>
</dbReference>
<keyword evidence="7" id="KW-1185">Reference proteome</keyword>
<dbReference type="InterPro" id="IPR013783">
    <property type="entry name" value="Ig-like_fold"/>
</dbReference>
<dbReference type="InterPro" id="IPR000300">
    <property type="entry name" value="IPPc"/>
</dbReference>
<dbReference type="Pfam" id="PF21310">
    <property type="entry name" value="OCRL-like_ASH"/>
    <property type="match status" value="1"/>
</dbReference>
<dbReference type="STRING" id="870435.A0A0C3PC81"/>
<feature type="domain" description="Rho-GAP" evidence="5">
    <location>
        <begin position="786"/>
        <end position="975"/>
    </location>
</feature>
<dbReference type="InterPro" id="IPR008936">
    <property type="entry name" value="Rho_GTPase_activation_prot"/>
</dbReference>
<evidence type="ECO:0000256" key="1">
    <source>
        <dbReference type="ARBA" id="ARBA00004146"/>
    </source>
</evidence>
<dbReference type="SMART" id="SM00128">
    <property type="entry name" value="IPPc"/>
    <property type="match status" value="1"/>
</dbReference>
<dbReference type="PROSITE" id="PS50238">
    <property type="entry name" value="RHOGAP"/>
    <property type="match status" value="1"/>
</dbReference>
<dbReference type="AlphaFoldDB" id="A0A0C3PC81"/>
<evidence type="ECO:0000313" key="6">
    <source>
        <dbReference type="EMBL" id="KIO11330.1"/>
    </source>
</evidence>
<evidence type="ECO:0000259" key="5">
    <source>
        <dbReference type="PROSITE" id="PS50238"/>
    </source>
</evidence>
<dbReference type="OrthoDB" id="7862313at2759"/>
<dbReference type="SUPFAM" id="SSF48350">
    <property type="entry name" value="GTPase activation domain, GAP"/>
    <property type="match status" value="1"/>
</dbReference>
<dbReference type="InterPro" id="IPR036691">
    <property type="entry name" value="Endo/exonu/phosph_ase_sf"/>
</dbReference>
<organism evidence="6 7">
    <name type="scientific">Pisolithus tinctorius Marx 270</name>
    <dbReference type="NCBI Taxonomy" id="870435"/>
    <lineage>
        <taxon>Eukaryota</taxon>
        <taxon>Fungi</taxon>
        <taxon>Dikarya</taxon>
        <taxon>Basidiomycota</taxon>
        <taxon>Agaricomycotina</taxon>
        <taxon>Agaricomycetes</taxon>
        <taxon>Agaricomycetidae</taxon>
        <taxon>Boletales</taxon>
        <taxon>Sclerodermatineae</taxon>
        <taxon>Pisolithaceae</taxon>
        <taxon>Pisolithus</taxon>
    </lineage>
</organism>
<dbReference type="GO" id="GO:0007165">
    <property type="term" value="P:signal transduction"/>
    <property type="evidence" value="ECO:0007669"/>
    <property type="project" value="InterPro"/>
</dbReference>
<dbReference type="Pfam" id="PF22669">
    <property type="entry name" value="Exo_endo_phos2"/>
    <property type="match status" value="1"/>
</dbReference>
<dbReference type="PANTHER" id="PTHR11200:SF300">
    <property type="entry name" value="TYPE II INOSITOL 1,4,5-TRISPHOSPHATE 5-PHOSPHATASE"/>
    <property type="match status" value="1"/>
</dbReference>
<evidence type="ECO:0000256" key="4">
    <source>
        <dbReference type="ARBA" id="ARBA00023329"/>
    </source>
</evidence>
<dbReference type="InterPro" id="IPR000198">
    <property type="entry name" value="RhoGAP_dom"/>
</dbReference>
<keyword evidence="4" id="KW-0968">Cytoplasmic vesicle</keyword>
<comment type="subcellular location">
    <subcellularLocation>
        <location evidence="2">Cytoplasmic vesicle</location>
        <location evidence="2">Phagosome membrane</location>
    </subcellularLocation>
    <subcellularLocation>
        <location evidence="1">Early endosome membrane</location>
    </subcellularLocation>
</comment>
<dbReference type="GO" id="GO:0031901">
    <property type="term" value="C:early endosome membrane"/>
    <property type="evidence" value="ECO:0007669"/>
    <property type="project" value="UniProtKB-SubCell"/>
</dbReference>
<dbReference type="Gene3D" id="2.60.40.10">
    <property type="entry name" value="Immunoglobulins"/>
    <property type="match status" value="1"/>
</dbReference>
<accession>A0A0C3PC81</accession>
<sequence>MRGNVGKNVSITPRGQIEQLQIFGDLTCTDLTGMSHRQVDLVKSFLRPSENTTVTLNVEVEPGNVESYGGGQADTNTEALQCGRRLLSIVTHDDGVFEEARWVLAPLRKPGTLDESNNQLQIKTTSPITGDVSLTVAQAKQQSLENLPSPASPTIPGVSVFTLTINSNSEDVSSQTFITSDIQKLRKFSAEYRRLKAIAAKVVDLRTKIIPLHERLSKATAGLPGNDLRDISTVRDEWIRKASIAKATVGTKSLRLRLGSFNVNGKIPSQDLSPWLRGVAAKKSTGQPWISPLEPLSPLGPLCDLLPEEKDEDDLLTKSSANATPEMKGVDPDIFVLGFQELDMSTEALLYATSPIKEEMWTTAIFAGLGEKGILYEKLVSTQLVGMLLIVIVKKALRSCFNDVRFCYAGAGIMGFMGNKGATAVRLEFTPTSSGVSELASTQPIALTFVNAHLAAFDEMVERRNYDFHDLSARLTFPSAGGTGYDDTLNLYQSDVLFWMGDLNYRINLSDSDIRAILTSYPDGDSGVQHIVAYDQLRNAIRSNEAFSHFVEHPITHFPTYRYGAGLSRDLLGYDTKRKPAWTDRIMYMPSPDIDLKQLGYGSHPEITLSDHQPISADFHIPVAIINKGTYEEHTCGLHRELSEYDQSKKPRIKVQTANLDFGPIFYRRPTKKALVLLNDGDIPCVFRFLSAAPDTPVAPSWLHIEPMVGLLRPKETVAVTTVAYVDDAAASKLNLRPPKLECTLILHTALGKDHFISVSGYYQYTCFVNTLERLARLPGPIRNLKTPEDLMPSTQALNAPREIMRLINWMMTNSLSETDTFFGRPARRKLCTVIRECLDTGEEFPTVTAESDRSDLCAAVASTLVAFLDSLVVPVIPPSLHARCLQVRDRETAFELLDEFPRESINVWISLTAFLHYVGQQGSASGKAGSRSISSKALHLAMLFAPILLRDDPSGEFPRVSLIGKRDFLLYFIA</sequence>
<dbReference type="InterPro" id="IPR046985">
    <property type="entry name" value="IP5"/>
</dbReference>
<dbReference type="PANTHER" id="PTHR11200">
    <property type="entry name" value="INOSITOL 5-PHOSPHATASE"/>
    <property type="match status" value="1"/>
</dbReference>
<evidence type="ECO:0000256" key="3">
    <source>
        <dbReference type="ARBA" id="ARBA00022753"/>
    </source>
</evidence>
<reference evidence="7" key="2">
    <citation type="submission" date="2015-01" db="EMBL/GenBank/DDBJ databases">
        <title>Evolutionary Origins and Diversification of the Mycorrhizal Mutualists.</title>
        <authorList>
            <consortium name="DOE Joint Genome Institute"/>
            <consortium name="Mycorrhizal Genomics Consortium"/>
            <person name="Kohler A."/>
            <person name="Kuo A."/>
            <person name="Nagy L.G."/>
            <person name="Floudas D."/>
            <person name="Copeland A."/>
            <person name="Barry K.W."/>
            <person name="Cichocki N."/>
            <person name="Veneault-Fourrey C."/>
            <person name="LaButti K."/>
            <person name="Lindquist E.A."/>
            <person name="Lipzen A."/>
            <person name="Lundell T."/>
            <person name="Morin E."/>
            <person name="Murat C."/>
            <person name="Riley R."/>
            <person name="Ohm R."/>
            <person name="Sun H."/>
            <person name="Tunlid A."/>
            <person name="Henrissat B."/>
            <person name="Grigoriev I.V."/>
            <person name="Hibbett D.S."/>
            <person name="Martin F."/>
        </authorList>
    </citation>
    <scope>NUCLEOTIDE SEQUENCE [LARGE SCALE GENOMIC DNA]</scope>
    <source>
        <strain evidence="7">Marx 270</strain>
    </source>
</reference>
<proteinExistence type="predicted"/>
<protein>
    <recommendedName>
        <fullName evidence="5">Rho-GAP domain-containing protein</fullName>
    </recommendedName>
</protein>
<keyword evidence="3" id="KW-0967">Endosome</keyword>
<dbReference type="GO" id="GO:0004439">
    <property type="term" value="F:phosphatidylinositol-4,5-bisphosphate 5-phosphatase activity"/>
    <property type="evidence" value="ECO:0007669"/>
    <property type="project" value="TreeGrafter"/>
</dbReference>
<evidence type="ECO:0000313" key="7">
    <source>
        <dbReference type="Proteomes" id="UP000054217"/>
    </source>
</evidence>
<gene>
    <name evidence="6" type="ORF">M404DRAFT_13439</name>
</gene>
<evidence type="ECO:0000256" key="2">
    <source>
        <dbReference type="ARBA" id="ARBA00004580"/>
    </source>
</evidence>
<dbReference type="HOGENOM" id="CLU_006779_0_0_1"/>
<dbReference type="Gene3D" id="3.60.10.10">
    <property type="entry name" value="Endonuclease/exonuclease/phosphatase"/>
    <property type="match status" value="1"/>
</dbReference>